<evidence type="ECO:0000313" key="8">
    <source>
        <dbReference type="EMBL" id="NWQ83882.1"/>
    </source>
</evidence>
<dbReference type="SUPFAM" id="SSF52540">
    <property type="entry name" value="P-loop containing nucleoside triphosphate hydrolases"/>
    <property type="match status" value="1"/>
</dbReference>
<dbReference type="GO" id="GO:0003676">
    <property type="term" value="F:nucleic acid binding"/>
    <property type="evidence" value="ECO:0007669"/>
    <property type="project" value="InterPro"/>
</dbReference>
<dbReference type="InterPro" id="IPR027417">
    <property type="entry name" value="P-loop_NTPase"/>
</dbReference>
<reference evidence="8 9" key="1">
    <citation type="submission" date="2019-09" db="EMBL/GenBank/DDBJ databases">
        <title>Bird 10,000 Genomes (B10K) Project - Family phase.</title>
        <authorList>
            <person name="Zhang G."/>
        </authorList>
    </citation>
    <scope>NUCLEOTIDE SEQUENCE [LARGE SCALE GENOMIC DNA]</scope>
    <source>
        <strain evidence="8">B10K-DU-021-26</strain>
        <tissue evidence="8">Mixed tissue sample</tissue>
    </source>
</reference>
<evidence type="ECO:0000256" key="2">
    <source>
        <dbReference type="ARBA" id="ARBA00022741"/>
    </source>
</evidence>
<dbReference type="PROSITE" id="PS51192">
    <property type="entry name" value="HELICASE_ATP_BIND_1"/>
    <property type="match status" value="1"/>
</dbReference>
<dbReference type="OrthoDB" id="10265785at2759"/>
<feature type="domain" description="Helicase C-terminal" evidence="7">
    <location>
        <begin position="203"/>
        <end position="360"/>
    </location>
</feature>
<organism evidence="8 9">
    <name type="scientific">Columbina picui</name>
    <name type="common">Picui ground-dove</name>
    <dbReference type="NCBI Taxonomy" id="115618"/>
    <lineage>
        <taxon>Eukaryota</taxon>
        <taxon>Metazoa</taxon>
        <taxon>Chordata</taxon>
        <taxon>Craniata</taxon>
        <taxon>Vertebrata</taxon>
        <taxon>Euteleostomi</taxon>
        <taxon>Archelosauria</taxon>
        <taxon>Archosauria</taxon>
        <taxon>Dinosauria</taxon>
        <taxon>Saurischia</taxon>
        <taxon>Theropoda</taxon>
        <taxon>Coelurosauria</taxon>
        <taxon>Aves</taxon>
        <taxon>Neognathae</taxon>
        <taxon>Neoaves</taxon>
        <taxon>Columbimorphae</taxon>
        <taxon>Columbiformes</taxon>
        <taxon>Columbidae</taxon>
        <taxon>Columbina</taxon>
    </lineage>
</organism>
<dbReference type="PROSITE" id="PS51194">
    <property type="entry name" value="HELICASE_CTER"/>
    <property type="match status" value="1"/>
</dbReference>
<dbReference type="Pfam" id="PF00271">
    <property type="entry name" value="Helicase_C"/>
    <property type="match status" value="1"/>
</dbReference>
<evidence type="ECO:0000256" key="4">
    <source>
        <dbReference type="ARBA" id="ARBA00022806"/>
    </source>
</evidence>
<feature type="domain" description="Helicase ATP-binding" evidence="6">
    <location>
        <begin position="1"/>
        <end position="176"/>
    </location>
</feature>
<evidence type="ECO:0000256" key="3">
    <source>
        <dbReference type="ARBA" id="ARBA00022801"/>
    </source>
</evidence>
<dbReference type="Pfam" id="PF00270">
    <property type="entry name" value="DEAD"/>
    <property type="match status" value="1"/>
</dbReference>
<feature type="non-terminal residue" evidence="8">
    <location>
        <position position="1"/>
    </location>
</feature>
<dbReference type="Proteomes" id="UP000530263">
    <property type="component" value="Unassembled WGS sequence"/>
</dbReference>
<keyword evidence="3" id="KW-0378">Hydrolase</keyword>
<dbReference type="InterPro" id="IPR014001">
    <property type="entry name" value="Helicase_ATP-bd"/>
</dbReference>
<dbReference type="EC" id="3.6.4.13" evidence="1"/>
<dbReference type="CDD" id="cd18787">
    <property type="entry name" value="SF2_C_DEAD"/>
    <property type="match status" value="1"/>
</dbReference>
<dbReference type="PANTHER" id="PTHR47958">
    <property type="entry name" value="ATP-DEPENDENT RNA HELICASE DBP3"/>
    <property type="match status" value="1"/>
</dbReference>
<dbReference type="GO" id="GO:0005524">
    <property type="term" value="F:ATP binding"/>
    <property type="evidence" value="ECO:0007669"/>
    <property type="project" value="UniProtKB-KW"/>
</dbReference>
<feature type="non-terminal residue" evidence="8">
    <location>
        <position position="364"/>
    </location>
</feature>
<dbReference type="SMART" id="SM00490">
    <property type="entry name" value="HELICc"/>
    <property type="match status" value="1"/>
</dbReference>
<keyword evidence="2" id="KW-0547">Nucleotide-binding</keyword>
<protein>
    <recommendedName>
        <fullName evidence="1">RNA helicase</fullName>
        <ecNumber evidence="1">3.6.4.13</ecNumber>
    </recommendedName>
</protein>
<keyword evidence="9" id="KW-1185">Reference proteome</keyword>
<dbReference type="GO" id="GO:0003724">
    <property type="term" value="F:RNA helicase activity"/>
    <property type="evidence" value="ECO:0007669"/>
    <property type="project" value="UniProtKB-EC"/>
</dbReference>
<proteinExistence type="predicted"/>
<evidence type="ECO:0000259" key="6">
    <source>
        <dbReference type="PROSITE" id="PS51192"/>
    </source>
</evidence>
<dbReference type="Gene3D" id="3.40.50.300">
    <property type="entry name" value="P-loop containing nucleotide triphosphate hydrolases"/>
    <property type="match status" value="2"/>
</dbReference>
<gene>
    <name evidence="8" type="primary">Ddx25</name>
    <name evidence="8" type="ORF">COLPIC_R10767</name>
</gene>
<evidence type="ECO:0000256" key="5">
    <source>
        <dbReference type="ARBA" id="ARBA00022840"/>
    </source>
</evidence>
<keyword evidence="4 8" id="KW-0347">Helicase</keyword>
<comment type="caution">
    <text evidence="8">The sequence shown here is derived from an EMBL/GenBank/DDBJ whole genome shotgun (WGS) entry which is preliminary data.</text>
</comment>
<sequence>PQNLIAQSQSGTGKTAAFVLAMLSRVNAAEKSPQCLCLAPTYELALQIGRVIETIGRFCADVRVTYAVRGNRAVPGAVPTAQIVIGTPGTMLDWCFKQKVVDVKKIKLKPNMFSAKLNTFLAKLNTSSAEPNTFKLNDAFLAKPNTFIAKPNAFSATLNTFLAKPNTFSTKPNMFKPNDISLAKLNTFIRNLSAFSAKLNLSSVEPNMFSTKRNTFKPNNAFITKRNTRRSADWLALEMSQDGHRVAVLTAELTVAQRADVIQRFRDGKEKVLIATNVCARGIDVQQVTVVVNFSLPTDQKNRPDFETYLHRIGRTGRFGKRGIAFSMVESADVGLVLLIEKHFREFPPKSDVFSTFRLIFRVI</sequence>
<dbReference type="InterPro" id="IPR001650">
    <property type="entry name" value="Helicase_C-like"/>
</dbReference>
<dbReference type="InterPro" id="IPR011545">
    <property type="entry name" value="DEAD/DEAH_box_helicase_dom"/>
</dbReference>
<evidence type="ECO:0000256" key="1">
    <source>
        <dbReference type="ARBA" id="ARBA00012552"/>
    </source>
</evidence>
<accession>A0A7K4SFT3</accession>
<dbReference type="AlphaFoldDB" id="A0A7K4SFT3"/>
<name>A0A7K4SFT3_COLPI</name>
<dbReference type="EMBL" id="VYZG01003914">
    <property type="protein sequence ID" value="NWQ83882.1"/>
    <property type="molecule type" value="Genomic_DNA"/>
</dbReference>
<evidence type="ECO:0000313" key="9">
    <source>
        <dbReference type="Proteomes" id="UP000530263"/>
    </source>
</evidence>
<keyword evidence="5" id="KW-0067">ATP-binding</keyword>
<dbReference type="GO" id="GO:0016787">
    <property type="term" value="F:hydrolase activity"/>
    <property type="evidence" value="ECO:0007669"/>
    <property type="project" value="UniProtKB-KW"/>
</dbReference>
<evidence type="ECO:0000259" key="7">
    <source>
        <dbReference type="PROSITE" id="PS51194"/>
    </source>
</evidence>